<gene>
    <name evidence="2" type="ORF">GCM10025855_32050</name>
</gene>
<sequence length="227" mass="25561">MLFHPATETQMKKRITLSLIAASLLLGGCQSAYYGAMEKVGYHKRDIMVDRVKAAKESQEDAQEEFGDALKEMQALLSHDGGNLEKAYNKAKDEYESAQSAADNVSNRINKVEGVADALFEEWQNEISEISKTNLRRDSETKLKETRRSYQQLVKTMRRAESKMSPILTALKDNMLYLKHNLNAQAIGAIKGEFASLQSDISDLIKEMNISIDESNKFIESLEKSKS</sequence>
<feature type="coiled-coil region" evidence="1">
    <location>
        <begin position="52"/>
        <end position="108"/>
    </location>
</feature>
<dbReference type="Pfam" id="PF11172">
    <property type="entry name" value="DUF2959"/>
    <property type="match status" value="1"/>
</dbReference>
<proteinExistence type="predicted"/>
<evidence type="ECO:0000313" key="2">
    <source>
        <dbReference type="EMBL" id="GMA83672.1"/>
    </source>
</evidence>
<evidence type="ECO:0000256" key="1">
    <source>
        <dbReference type="SAM" id="Coils"/>
    </source>
</evidence>
<dbReference type="InterPro" id="IPR021342">
    <property type="entry name" value="DUF2959"/>
</dbReference>
<name>A0ABQ6J9W2_9GAMM</name>
<dbReference type="EMBL" id="BSUY01000001">
    <property type="protein sequence ID" value="GMA83672.1"/>
    <property type="molecule type" value="Genomic_DNA"/>
</dbReference>
<dbReference type="Proteomes" id="UP001157046">
    <property type="component" value="Unassembled WGS sequence"/>
</dbReference>
<reference evidence="3" key="1">
    <citation type="journal article" date="2019" name="Int. J. Syst. Evol. Microbiol.">
        <title>The Global Catalogue of Microorganisms (GCM) 10K type strain sequencing project: providing services to taxonomists for standard genome sequencing and annotation.</title>
        <authorList>
            <consortium name="The Broad Institute Genomics Platform"/>
            <consortium name="The Broad Institute Genome Sequencing Center for Infectious Disease"/>
            <person name="Wu L."/>
            <person name="Ma J."/>
        </authorList>
    </citation>
    <scope>NUCLEOTIDE SEQUENCE [LARGE SCALE GENOMIC DNA]</scope>
    <source>
        <strain evidence="3">NBRC 102030</strain>
    </source>
</reference>
<keyword evidence="1" id="KW-0175">Coiled coil</keyword>
<comment type="caution">
    <text evidence="2">The sequence shown here is derived from an EMBL/GenBank/DDBJ whole genome shotgun (WGS) entry which is preliminary data.</text>
</comment>
<accession>A0ABQ6J9W2</accession>
<evidence type="ECO:0000313" key="3">
    <source>
        <dbReference type="Proteomes" id="UP001157046"/>
    </source>
</evidence>
<dbReference type="SUPFAM" id="SSF57997">
    <property type="entry name" value="Tropomyosin"/>
    <property type="match status" value="1"/>
</dbReference>
<protein>
    <submittedName>
        <fullName evidence="2">DUF2959 domain-containing protein</fullName>
    </submittedName>
</protein>
<keyword evidence="3" id="KW-1185">Reference proteome</keyword>
<organism evidence="2 3">
    <name type="scientific">Shewanella glacialipiscicola</name>
    <dbReference type="NCBI Taxonomy" id="614069"/>
    <lineage>
        <taxon>Bacteria</taxon>
        <taxon>Pseudomonadati</taxon>
        <taxon>Pseudomonadota</taxon>
        <taxon>Gammaproteobacteria</taxon>
        <taxon>Alteromonadales</taxon>
        <taxon>Shewanellaceae</taxon>
        <taxon>Shewanella</taxon>
    </lineage>
</organism>